<evidence type="ECO:0000313" key="2">
    <source>
        <dbReference type="Proteomes" id="UP000661112"/>
    </source>
</evidence>
<reference evidence="1 2" key="1">
    <citation type="journal article" date="2020" name="ISME J.">
        <title>Comparative genomics reveals insights into cyanobacterial evolution and habitat adaptation.</title>
        <authorList>
            <person name="Chen M.Y."/>
            <person name="Teng W.K."/>
            <person name="Zhao L."/>
            <person name="Hu C.X."/>
            <person name="Zhou Y.K."/>
            <person name="Han B.P."/>
            <person name="Song L.R."/>
            <person name="Shu W.S."/>
        </authorList>
    </citation>
    <scope>NUCLEOTIDE SEQUENCE [LARGE SCALE GENOMIC DNA]</scope>
    <source>
        <strain evidence="1 2">FACHB-119</strain>
    </source>
</reference>
<proteinExistence type="predicted"/>
<organism evidence="1 2">
    <name type="scientific">Anabaena azotica FACHB-119</name>
    <dbReference type="NCBI Taxonomy" id="947527"/>
    <lineage>
        <taxon>Bacteria</taxon>
        <taxon>Bacillati</taxon>
        <taxon>Cyanobacteriota</taxon>
        <taxon>Cyanophyceae</taxon>
        <taxon>Nostocales</taxon>
        <taxon>Nostocaceae</taxon>
        <taxon>Anabaena</taxon>
        <taxon>Anabaena azotica</taxon>
    </lineage>
</organism>
<keyword evidence="2" id="KW-1185">Reference proteome</keyword>
<sequence>MSKKIIFNLYPIDVSDFFHEILSAEAETVVGGDTIVDLSTIHDGVNNLSNTFPSLVGVENNKLLTVDFSRLTINWIIMFPNEESLVFRWLI</sequence>
<comment type="caution">
    <text evidence="1">The sequence shown here is derived from an EMBL/GenBank/DDBJ whole genome shotgun (WGS) entry which is preliminary data.</text>
</comment>
<accession>A0ABR8CYK1</accession>
<gene>
    <name evidence="1" type="ORF">H6G83_01210</name>
</gene>
<dbReference type="EMBL" id="JACJSG010000001">
    <property type="protein sequence ID" value="MBD2499243.1"/>
    <property type="molecule type" value="Genomic_DNA"/>
</dbReference>
<name>A0ABR8CYK1_9NOST</name>
<dbReference type="Proteomes" id="UP000661112">
    <property type="component" value="Unassembled WGS sequence"/>
</dbReference>
<evidence type="ECO:0000313" key="1">
    <source>
        <dbReference type="EMBL" id="MBD2499243.1"/>
    </source>
</evidence>
<protein>
    <submittedName>
        <fullName evidence="1">Uncharacterized protein</fullName>
    </submittedName>
</protein>
<dbReference type="RefSeq" id="WP_190465795.1">
    <property type="nucleotide sequence ID" value="NZ_JACJSG010000001.1"/>
</dbReference>